<dbReference type="EMBL" id="JAAIYO010000009">
    <property type="protein sequence ID" value="MBE4751849.1"/>
    <property type="molecule type" value="Genomic_DNA"/>
</dbReference>
<organism evidence="1 2">
    <name type="scientific">Corallococcus soli</name>
    <dbReference type="NCBI Taxonomy" id="2710757"/>
    <lineage>
        <taxon>Bacteria</taxon>
        <taxon>Pseudomonadati</taxon>
        <taxon>Myxococcota</taxon>
        <taxon>Myxococcia</taxon>
        <taxon>Myxococcales</taxon>
        <taxon>Cystobacterineae</taxon>
        <taxon>Myxococcaceae</taxon>
        <taxon>Corallococcus</taxon>
    </lineage>
</organism>
<sequence>MLDEDTRRAVEEVLKQCADDARSEVLVQQHGGKSPTREECSEVVEFNSRGEAVTRAMKWGTSMHQFALECARQRLDAVIPGRFSLEPTYRYDRGTPRTTHLTQEEVNALLRQGRGAELKGTLVPDVVIHEGNPLQAQSVYDFKFPCVNGETAPPWRRYPRGHPYEGESQDQLYREALRLLEGPLRVMPRMGVVSP</sequence>
<gene>
    <name evidence="1" type="ORF">G4177_27140</name>
</gene>
<keyword evidence="2" id="KW-1185">Reference proteome</keyword>
<comment type="caution">
    <text evidence="1">The sequence shown here is derived from an EMBL/GenBank/DDBJ whole genome shotgun (WGS) entry which is preliminary data.</text>
</comment>
<evidence type="ECO:0000313" key="1">
    <source>
        <dbReference type="EMBL" id="MBE4751849.1"/>
    </source>
</evidence>
<reference evidence="1 2" key="1">
    <citation type="submission" date="2020-02" db="EMBL/GenBank/DDBJ databases">
        <authorList>
            <person name="Babadi Z.K."/>
            <person name="Risdian C."/>
            <person name="Ebrahimipour G.H."/>
            <person name="Wink J."/>
        </authorList>
    </citation>
    <scope>NUCLEOTIDE SEQUENCE [LARGE SCALE GENOMIC DNA]</scope>
    <source>
        <strain evidence="1 2">ZKHCc1 1396</strain>
    </source>
</reference>
<proteinExistence type="predicted"/>
<dbReference type="Proteomes" id="UP001516472">
    <property type="component" value="Unassembled WGS sequence"/>
</dbReference>
<dbReference type="RefSeq" id="WP_193429040.1">
    <property type="nucleotide sequence ID" value="NZ_CBCSIP010000063.1"/>
</dbReference>
<evidence type="ECO:0000313" key="2">
    <source>
        <dbReference type="Proteomes" id="UP001516472"/>
    </source>
</evidence>
<protein>
    <recommendedName>
        <fullName evidence="3">Lipoprotein</fullName>
    </recommendedName>
</protein>
<evidence type="ECO:0008006" key="3">
    <source>
        <dbReference type="Google" id="ProtNLM"/>
    </source>
</evidence>
<name>A0ABR9PVA0_9BACT</name>
<accession>A0ABR9PVA0</accession>